<keyword evidence="5" id="KW-1185">Reference proteome</keyword>
<dbReference type="InterPro" id="IPR032508">
    <property type="entry name" value="FecR_C"/>
</dbReference>
<sequence>MTDIMQEHKIIKYLQGAVSSSEEKEIEDWIISSTQNTKKFNLLKARYIASTFDETSNTVQVDEAYTTFSKAMRTASDAKCRRLIILKYVAMVAIVFGTGYFFINGFFEKNPVPAIPDDAITLQLKDGNIEIISEDGTSKVVDSKGNLVGVQQGTQLVYQNNGSTVEELAYNRLTVPYGKRFDVVLSDGTHVFLNAGTSLRYPVKFIKGKNRLVYLKGEAFFDVVKDADHPFVVNVDELNVRVLGTTFNISSYPEDMLINTTLVEGSVTVYENGDPYSSSASSLLKPGYKAEWNKNDKNISIEETNVALHTAWVKGKIVFRHLAFKSIVKKLERHYNVVITNHNKVLDDEFFTASFDIETIEQVFETFNKNYGIDYRITDDEIIIN</sequence>
<name>A0A3B0C155_9FLAO</name>
<dbReference type="Gene3D" id="3.55.50.30">
    <property type="match status" value="1"/>
</dbReference>
<dbReference type="InterPro" id="IPR006860">
    <property type="entry name" value="FecR"/>
</dbReference>
<dbReference type="PIRSF" id="PIRSF018266">
    <property type="entry name" value="FecR"/>
    <property type="match status" value="1"/>
</dbReference>
<proteinExistence type="predicted"/>
<dbReference type="Pfam" id="PF04773">
    <property type="entry name" value="FecR"/>
    <property type="match status" value="1"/>
</dbReference>
<evidence type="ECO:0000313" key="4">
    <source>
        <dbReference type="EMBL" id="RKN77909.1"/>
    </source>
</evidence>
<dbReference type="Proteomes" id="UP000276603">
    <property type="component" value="Unassembled WGS sequence"/>
</dbReference>
<evidence type="ECO:0000313" key="5">
    <source>
        <dbReference type="Proteomes" id="UP000276603"/>
    </source>
</evidence>
<feature type="domain" description="Protein FecR C-terminal" evidence="3">
    <location>
        <begin position="316"/>
        <end position="384"/>
    </location>
</feature>
<gene>
    <name evidence="4" type="ORF">D7Z94_22040</name>
</gene>
<dbReference type="Pfam" id="PF16344">
    <property type="entry name" value="FecR_C"/>
    <property type="match status" value="1"/>
</dbReference>
<organism evidence="4 5">
    <name type="scientific">Ulvibacterium marinum</name>
    <dbReference type="NCBI Taxonomy" id="2419782"/>
    <lineage>
        <taxon>Bacteria</taxon>
        <taxon>Pseudomonadati</taxon>
        <taxon>Bacteroidota</taxon>
        <taxon>Flavobacteriia</taxon>
        <taxon>Flavobacteriales</taxon>
        <taxon>Flavobacteriaceae</taxon>
        <taxon>Ulvibacterium</taxon>
    </lineage>
</organism>
<evidence type="ECO:0000259" key="3">
    <source>
        <dbReference type="Pfam" id="PF16344"/>
    </source>
</evidence>
<accession>A0A3B0C155</accession>
<dbReference type="GO" id="GO:0016989">
    <property type="term" value="F:sigma factor antagonist activity"/>
    <property type="evidence" value="ECO:0007669"/>
    <property type="project" value="TreeGrafter"/>
</dbReference>
<comment type="caution">
    <text evidence="4">The sequence shown here is derived from an EMBL/GenBank/DDBJ whole genome shotgun (WGS) entry which is preliminary data.</text>
</comment>
<reference evidence="4 5" key="1">
    <citation type="submission" date="2018-10" db="EMBL/GenBank/DDBJ databases">
        <title>Ulvibacterium marinum gen. nov., sp. nov., a novel marine bacterium of the family Flavobacteriaceae, isolated from a culture of the green alga Ulva prolifera.</title>
        <authorList>
            <person name="Zhang Z."/>
        </authorList>
    </citation>
    <scope>NUCLEOTIDE SEQUENCE [LARGE SCALE GENOMIC DNA]</scope>
    <source>
        <strain evidence="4 5">CCMM003</strain>
    </source>
</reference>
<dbReference type="Gene3D" id="2.60.120.1440">
    <property type="match status" value="1"/>
</dbReference>
<dbReference type="PANTHER" id="PTHR30273">
    <property type="entry name" value="PERIPLASMIC SIGNAL SENSOR AND SIGMA FACTOR ACTIVATOR FECR-RELATED"/>
    <property type="match status" value="1"/>
</dbReference>
<keyword evidence="1" id="KW-0812">Transmembrane</keyword>
<feature type="domain" description="FecR protein" evidence="2">
    <location>
        <begin position="173"/>
        <end position="267"/>
    </location>
</feature>
<dbReference type="RefSeq" id="WP_120713807.1">
    <property type="nucleotide sequence ID" value="NZ_RBCJ01000005.1"/>
</dbReference>
<keyword evidence="1" id="KW-0472">Membrane</keyword>
<evidence type="ECO:0000256" key="1">
    <source>
        <dbReference type="SAM" id="Phobius"/>
    </source>
</evidence>
<protein>
    <submittedName>
        <fullName evidence="4">DUF4974 domain-containing protein</fullName>
    </submittedName>
</protein>
<dbReference type="OrthoDB" id="704021at2"/>
<dbReference type="EMBL" id="RBCJ01000005">
    <property type="protein sequence ID" value="RKN77909.1"/>
    <property type="molecule type" value="Genomic_DNA"/>
</dbReference>
<dbReference type="InterPro" id="IPR012373">
    <property type="entry name" value="Ferrdict_sens_TM"/>
</dbReference>
<feature type="transmembrane region" description="Helical" evidence="1">
    <location>
        <begin position="83"/>
        <end position="103"/>
    </location>
</feature>
<dbReference type="AlphaFoldDB" id="A0A3B0C155"/>
<evidence type="ECO:0000259" key="2">
    <source>
        <dbReference type="Pfam" id="PF04773"/>
    </source>
</evidence>
<keyword evidence="1" id="KW-1133">Transmembrane helix</keyword>
<dbReference type="PANTHER" id="PTHR30273:SF2">
    <property type="entry name" value="PROTEIN FECR"/>
    <property type="match status" value="1"/>
</dbReference>